<dbReference type="STRING" id="393762.SAMN05660472_01975"/>
<dbReference type="AlphaFoldDB" id="A0A1G9EHT8"/>
<dbReference type="PANTHER" id="PTHR36529:SF1">
    <property type="entry name" value="GLYCOSYLTRANSFERASE"/>
    <property type="match status" value="1"/>
</dbReference>
<evidence type="ECO:0008006" key="3">
    <source>
        <dbReference type="Google" id="ProtNLM"/>
    </source>
</evidence>
<evidence type="ECO:0000313" key="1">
    <source>
        <dbReference type="EMBL" id="SDK75621.1"/>
    </source>
</evidence>
<dbReference type="RefSeq" id="WP_090553516.1">
    <property type="nucleotide sequence ID" value="NZ_FNFP01000003.1"/>
</dbReference>
<protein>
    <recommendedName>
        <fullName evidence="3">Glycosyltransferase</fullName>
    </recommendedName>
</protein>
<dbReference type="PANTHER" id="PTHR36529">
    <property type="entry name" value="SLL1095 PROTEIN"/>
    <property type="match status" value="1"/>
</dbReference>
<keyword evidence="2" id="KW-1185">Reference proteome</keyword>
<name>A0A1G9EHT8_9FIRM</name>
<gene>
    <name evidence="1" type="ORF">SAMN05660472_01975</name>
</gene>
<evidence type="ECO:0000313" key="2">
    <source>
        <dbReference type="Proteomes" id="UP000198718"/>
    </source>
</evidence>
<dbReference type="EMBL" id="FNFP01000003">
    <property type="protein sequence ID" value="SDK75621.1"/>
    <property type="molecule type" value="Genomic_DNA"/>
</dbReference>
<dbReference type="InterPro" id="IPR018641">
    <property type="entry name" value="Trfase_1_rSAM/seldom-assoc"/>
</dbReference>
<proteinExistence type="predicted"/>
<dbReference type="OrthoDB" id="9810303at2"/>
<dbReference type="NCBIfam" id="TIGR04282">
    <property type="entry name" value="glyco_like_cofC"/>
    <property type="match status" value="1"/>
</dbReference>
<dbReference type="Proteomes" id="UP000198718">
    <property type="component" value="Unassembled WGS sequence"/>
</dbReference>
<dbReference type="Pfam" id="PF09837">
    <property type="entry name" value="DUF2064"/>
    <property type="match status" value="1"/>
</dbReference>
<dbReference type="InterPro" id="IPR029044">
    <property type="entry name" value="Nucleotide-diphossugar_trans"/>
</dbReference>
<dbReference type="SUPFAM" id="SSF53448">
    <property type="entry name" value="Nucleotide-diphospho-sugar transferases"/>
    <property type="match status" value="1"/>
</dbReference>
<organism evidence="1 2">
    <name type="scientific">Natronincola ferrireducens</name>
    <dbReference type="NCBI Taxonomy" id="393762"/>
    <lineage>
        <taxon>Bacteria</taxon>
        <taxon>Bacillati</taxon>
        <taxon>Bacillota</taxon>
        <taxon>Clostridia</taxon>
        <taxon>Peptostreptococcales</taxon>
        <taxon>Natronincolaceae</taxon>
        <taxon>Natronincola</taxon>
    </lineage>
</organism>
<sequence>MKALILMTRIPIPGKTKTRLMEILSGKQCADIHRCFLLDLFYVFSMLEKDIDIFLTYTPDDAIQIIDNILPKDIACFPQKGTKLGEKMANAIEELLRKGYKKVLLMGSDIPEIQPQHIQEAYSVLENNDICLGPTFDGGYYLVGMKKIHREIFNDSLKWGNKSVLEGTIDIINGLGLQVGLIEKHRDIDTKEDLAALTKKINLGVFQNKIAPQHTIQFIKNCWSDENYAKKQAKV</sequence>
<dbReference type="Gene3D" id="3.90.550.10">
    <property type="entry name" value="Spore Coat Polysaccharide Biosynthesis Protein SpsA, Chain A"/>
    <property type="match status" value="1"/>
</dbReference>
<reference evidence="1 2" key="1">
    <citation type="submission" date="2016-10" db="EMBL/GenBank/DDBJ databases">
        <authorList>
            <person name="de Groot N.N."/>
        </authorList>
    </citation>
    <scope>NUCLEOTIDE SEQUENCE [LARGE SCALE GENOMIC DNA]</scope>
    <source>
        <strain evidence="1 2">DSM 18346</strain>
    </source>
</reference>
<accession>A0A1G9EHT8</accession>